<protein>
    <recommendedName>
        <fullName evidence="4">Peptidyl-prolyl cis-trans isomerase</fullName>
        <shortName evidence="4">PPIase</shortName>
        <ecNumber evidence="4">5.2.1.8</ecNumber>
    </recommendedName>
</protein>
<comment type="catalytic activity">
    <reaction evidence="4">
        <text>[protein]-peptidylproline (omega=180) = [protein]-peptidylproline (omega=0)</text>
        <dbReference type="Rhea" id="RHEA:16237"/>
        <dbReference type="Rhea" id="RHEA-COMP:10747"/>
        <dbReference type="Rhea" id="RHEA-COMP:10748"/>
        <dbReference type="ChEBI" id="CHEBI:83833"/>
        <dbReference type="ChEBI" id="CHEBI:83834"/>
        <dbReference type="EC" id="5.2.1.8"/>
    </reaction>
</comment>
<evidence type="ECO:0000259" key="5">
    <source>
        <dbReference type="PROSITE" id="PS50072"/>
    </source>
</evidence>
<feature type="domain" description="PPIase cyclophilin-type" evidence="5">
    <location>
        <begin position="34"/>
        <end position="197"/>
    </location>
</feature>
<dbReference type="CDD" id="cd01920">
    <property type="entry name" value="cyclophilin_EcCYP_like"/>
    <property type="match status" value="1"/>
</dbReference>
<evidence type="ECO:0000256" key="3">
    <source>
        <dbReference type="ARBA" id="ARBA00023235"/>
    </source>
</evidence>
<accession>A0A831UD24</accession>
<dbReference type="InterPro" id="IPR002130">
    <property type="entry name" value="Cyclophilin-type_PPIase_dom"/>
</dbReference>
<dbReference type="PROSITE" id="PS50072">
    <property type="entry name" value="CSA_PPIASE_2"/>
    <property type="match status" value="1"/>
</dbReference>
<comment type="function">
    <text evidence="4">PPIases accelerate the folding of proteins. It catalyzes the cis-trans isomerization of proline imidic peptide bonds in oligopeptides.</text>
</comment>
<dbReference type="Gene3D" id="2.40.100.10">
    <property type="entry name" value="Cyclophilin-like"/>
    <property type="match status" value="1"/>
</dbReference>
<dbReference type="InterPro" id="IPR020892">
    <property type="entry name" value="Cyclophilin-type_PPIase_CS"/>
</dbReference>
<dbReference type="PANTHER" id="PTHR43246">
    <property type="entry name" value="PEPTIDYL-PROLYL CIS-TRANS ISOMERASE CYP38, CHLOROPLASTIC"/>
    <property type="match status" value="1"/>
</dbReference>
<comment type="caution">
    <text evidence="6">The sequence shown here is derived from an EMBL/GenBank/DDBJ whole genome shotgun (WGS) entry which is preliminary data.</text>
</comment>
<feature type="signal peptide" evidence="4">
    <location>
        <begin position="1"/>
        <end position="26"/>
    </location>
</feature>
<dbReference type="SUPFAM" id="SSF50891">
    <property type="entry name" value="Cyclophilin-like"/>
    <property type="match status" value="1"/>
</dbReference>
<gene>
    <name evidence="6" type="ORF">ENQ87_07795</name>
</gene>
<dbReference type="GO" id="GO:0006457">
    <property type="term" value="P:protein folding"/>
    <property type="evidence" value="ECO:0007669"/>
    <property type="project" value="InterPro"/>
</dbReference>
<proteinExistence type="inferred from homology"/>
<evidence type="ECO:0000256" key="4">
    <source>
        <dbReference type="RuleBase" id="RU363019"/>
    </source>
</evidence>
<evidence type="ECO:0000256" key="2">
    <source>
        <dbReference type="ARBA" id="ARBA00023110"/>
    </source>
</evidence>
<keyword evidence="4" id="KW-0732">Signal</keyword>
<organism evidence="6">
    <name type="scientific">Geobacter metallireducens</name>
    <dbReference type="NCBI Taxonomy" id="28232"/>
    <lineage>
        <taxon>Bacteria</taxon>
        <taxon>Pseudomonadati</taxon>
        <taxon>Thermodesulfobacteriota</taxon>
        <taxon>Desulfuromonadia</taxon>
        <taxon>Geobacterales</taxon>
        <taxon>Geobacteraceae</taxon>
        <taxon>Geobacter</taxon>
    </lineage>
</organism>
<dbReference type="EMBL" id="DSOV01000036">
    <property type="protein sequence ID" value="HEN42262.1"/>
    <property type="molecule type" value="Genomic_DNA"/>
</dbReference>
<dbReference type="PRINTS" id="PR00153">
    <property type="entry name" value="CSAPPISMRASE"/>
</dbReference>
<evidence type="ECO:0000313" key="6">
    <source>
        <dbReference type="EMBL" id="HEN42262.1"/>
    </source>
</evidence>
<dbReference type="InterPro" id="IPR044665">
    <property type="entry name" value="E_coli_cyclophilin_A-like"/>
</dbReference>
<sequence length="199" mass="21349">MCKRIILALILCGLFSVLLIAGNADAAATAAEAKNPVVLMETSLGAVKIELYPDKAPLSVKNFLDYVESGFYNGTIFHRVIPGFMAQGGGFTTDRKQKETRPPIKNEAGNGLKNDRGTIAMARTADPDSATAQFFINVVNNDGLNRPNPDGHGYAVFGKVVEGMEVVDRIVATPTQRLNMVFANLPVTPVVITSVKVVK</sequence>
<dbReference type="EC" id="5.2.1.8" evidence="4"/>
<name>A0A831UD24_GEOME</name>
<evidence type="ECO:0000256" key="1">
    <source>
        <dbReference type="ARBA" id="ARBA00007365"/>
    </source>
</evidence>
<dbReference type="PROSITE" id="PS00170">
    <property type="entry name" value="CSA_PPIASE_1"/>
    <property type="match status" value="1"/>
</dbReference>
<dbReference type="AlphaFoldDB" id="A0A831UD24"/>
<dbReference type="Pfam" id="PF00160">
    <property type="entry name" value="Pro_isomerase"/>
    <property type="match status" value="1"/>
</dbReference>
<keyword evidence="2 4" id="KW-0697">Rotamase</keyword>
<reference evidence="6" key="1">
    <citation type="journal article" date="2020" name="mSystems">
        <title>Genome- and Community-Level Interaction Insights into Carbon Utilization and Element Cycling Functions of Hydrothermarchaeota in Hydrothermal Sediment.</title>
        <authorList>
            <person name="Zhou Z."/>
            <person name="Liu Y."/>
            <person name="Xu W."/>
            <person name="Pan J."/>
            <person name="Luo Z.H."/>
            <person name="Li M."/>
        </authorList>
    </citation>
    <scope>NUCLEOTIDE SEQUENCE [LARGE SCALE GENOMIC DNA]</scope>
    <source>
        <strain evidence="6">SpSt-349</strain>
    </source>
</reference>
<keyword evidence="3 4" id="KW-0413">Isomerase</keyword>
<feature type="chain" id="PRO_5033111907" description="Peptidyl-prolyl cis-trans isomerase" evidence="4">
    <location>
        <begin position="27"/>
        <end position="199"/>
    </location>
</feature>
<comment type="similarity">
    <text evidence="1 4">Belongs to the cyclophilin-type PPIase family.</text>
</comment>
<dbReference type="InterPro" id="IPR029000">
    <property type="entry name" value="Cyclophilin-like_dom_sf"/>
</dbReference>
<dbReference type="GO" id="GO:0003755">
    <property type="term" value="F:peptidyl-prolyl cis-trans isomerase activity"/>
    <property type="evidence" value="ECO:0007669"/>
    <property type="project" value="UniProtKB-UniRule"/>
</dbReference>